<dbReference type="GO" id="GO:0005975">
    <property type="term" value="P:carbohydrate metabolic process"/>
    <property type="evidence" value="ECO:0007669"/>
    <property type="project" value="InterPro"/>
</dbReference>
<dbReference type="RefSeq" id="WP_276729278.1">
    <property type="nucleotide sequence ID" value="NZ_JAFKMR010000014.1"/>
</dbReference>
<dbReference type="GO" id="GO:0004801">
    <property type="term" value="F:transaldolase activity"/>
    <property type="evidence" value="ECO:0007669"/>
    <property type="project" value="UniProtKB-EC"/>
</dbReference>
<dbReference type="GO" id="GO:0006098">
    <property type="term" value="P:pentose-phosphate shunt"/>
    <property type="evidence" value="ECO:0007669"/>
    <property type="project" value="UniProtKB-UniPathway"/>
</dbReference>
<dbReference type="EMBL" id="JAFKMR010000014">
    <property type="protein sequence ID" value="MBN8743923.1"/>
    <property type="molecule type" value="Genomic_DNA"/>
</dbReference>
<proteinExistence type="inferred from homology"/>
<accession>A0A8I1MX59</accession>
<keyword evidence="6 10" id="KW-0808">Transferase</keyword>
<name>A0A8I1MX59_THIA3</name>
<dbReference type="InterPro" id="IPR004730">
    <property type="entry name" value="Transaldolase_1"/>
</dbReference>
<dbReference type="PANTHER" id="PTHR10683">
    <property type="entry name" value="TRANSALDOLASE"/>
    <property type="match status" value="1"/>
</dbReference>
<dbReference type="InterPro" id="IPR013785">
    <property type="entry name" value="Aldolase_TIM"/>
</dbReference>
<keyword evidence="8" id="KW-0704">Schiff base</keyword>
<comment type="pathway">
    <text evidence="2">Carbohydrate degradation; pentose phosphate pathway; D-glyceraldehyde 3-phosphate and beta-D-fructose 6-phosphate from D-ribose 5-phosphate and D-xylulose 5-phosphate (non-oxidative stage): step 2/3.</text>
</comment>
<dbReference type="Gene3D" id="3.20.20.70">
    <property type="entry name" value="Aldolase class I"/>
    <property type="match status" value="1"/>
</dbReference>
<dbReference type="PANTHER" id="PTHR10683:SF18">
    <property type="entry name" value="TRANSALDOLASE"/>
    <property type="match status" value="1"/>
</dbReference>
<reference evidence="10" key="1">
    <citation type="submission" date="2021-02" db="EMBL/GenBank/DDBJ databases">
        <title>Thiocyanate and organic carbon inputs drive convergent selection for specific autotrophic Afipia and Thiobacillus strains within complex microbiomes.</title>
        <authorList>
            <person name="Huddy R.J."/>
            <person name="Sachdeva R."/>
            <person name="Kadzinga F."/>
            <person name="Kantor R.S."/>
            <person name="Harrison S.T.L."/>
            <person name="Banfield J.F."/>
        </authorList>
    </citation>
    <scope>NUCLEOTIDE SEQUENCE</scope>
    <source>
        <strain evidence="10">SCN18_13_7_16_R3_B_64_19</strain>
    </source>
</reference>
<comment type="subunit">
    <text evidence="4">Homodimer.</text>
</comment>
<dbReference type="PROSITE" id="PS00958">
    <property type="entry name" value="TRANSALDOLASE_2"/>
    <property type="match status" value="1"/>
</dbReference>
<dbReference type="GO" id="GO:0005737">
    <property type="term" value="C:cytoplasm"/>
    <property type="evidence" value="ECO:0007669"/>
    <property type="project" value="InterPro"/>
</dbReference>
<keyword evidence="7" id="KW-0570">Pentose shunt</keyword>
<dbReference type="PROSITE" id="PS01054">
    <property type="entry name" value="TRANSALDOLASE_1"/>
    <property type="match status" value="1"/>
</dbReference>
<evidence type="ECO:0000256" key="7">
    <source>
        <dbReference type="ARBA" id="ARBA00023126"/>
    </source>
</evidence>
<evidence type="ECO:0000313" key="10">
    <source>
        <dbReference type="EMBL" id="MBN8743923.1"/>
    </source>
</evidence>
<dbReference type="Pfam" id="PF00923">
    <property type="entry name" value="TAL_FSA"/>
    <property type="match status" value="1"/>
</dbReference>
<dbReference type="InterPro" id="IPR018225">
    <property type="entry name" value="Transaldolase_AS"/>
</dbReference>
<sequence length="314" mass="33641">MSALDSLAASTVVVVDTADLDLLSRWSARDATTNPSLIRKAAADPRYARLIAAAVSGSADVNDRLDALLVAFGVQILQRLPGRVSTEVDARLSHDTEGTLRRARALMARYAAQGVPRERVLIKIAATWEGIVAARMLEAEGIHCNLTLLFSFAQAQACAAAGVKLISPFVGRITDWHRLQAGGAWDAEQHRGANDPGVQAVRRIWYDYKQQGVPTEVMGASFRDLDQIAALAGCDLLTIPPALLDALAASDRAMPRQLDAAQAGPAIDPLPPVLIQQSFEQGMRADRMATEKLQEGVRLFSADTEAVLSQLAAA</sequence>
<dbReference type="AlphaFoldDB" id="A0A8I1MX59"/>
<comment type="catalytic activity">
    <reaction evidence="9">
        <text>D-sedoheptulose 7-phosphate + D-glyceraldehyde 3-phosphate = D-erythrose 4-phosphate + beta-D-fructose 6-phosphate</text>
        <dbReference type="Rhea" id="RHEA:17053"/>
        <dbReference type="ChEBI" id="CHEBI:16897"/>
        <dbReference type="ChEBI" id="CHEBI:57483"/>
        <dbReference type="ChEBI" id="CHEBI:57634"/>
        <dbReference type="ChEBI" id="CHEBI:59776"/>
        <dbReference type="EC" id="2.2.1.2"/>
    </reaction>
</comment>
<evidence type="ECO:0000256" key="1">
    <source>
        <dbReference type="ARBA" id="ARBA00003518"/>
    </source>
</evidence>
<dbReference type="CDD" id="cd00957">
    <property type="entry name" value="Transaldolase_TalAB"/>
    <property type="match status" value="1"/>
</dbReference>
<dbReference type="Proteomes" id="UP000664800">
    <property type="component" value="Unassembled WGS sequence"/>
</dbReference>
<gene>
    <name evidence="10" type="ORF">J0I24_06405</name>
</gene>
<dbReference type="SUPFAM" id="SSF51569">
    <property type="entry name" value="Aldolase"/>
    <property type="match status" value="1"/>
</dbReference>
<protein>
    <recommendedName>
        <fullName evidence="5">transaldolase</fullName>
        <ecNumber evidence="5">2.2.1.2</ecNumber>
    </recommendedName>
</protein>
<evidence type="ECO:0000256" key="9">
    <source>
        <dbReference type="ARBA" id="ARBA00048810"/>
    </source>
</evidence>
<evidence type="ECO:0000256" key="2">
    <source>
        <dbReference type="ARBA" id="ARBA00004857"/>
    </source>
</evidence>
<evidence type="ECO:0000256" key="8">
    <source>
        <dbReference type="ARBA" id="ARBA00023270"/>
    </source>
</evidence>
<evidence type="ECO:0000313" key="11">
    <source>
        <dbReference type="Proteomes" id="UP000664800"/>
    </source>
</evidence>
<dbReference type="InterPro" id="IPR001585">
    <property type="entry name" value="TAL/FSA"/>
</dbReference>
<dbReference type="UniPathway" id="UPA00115">
    <property type="reaction ID" value="UER00414"/>
</dbReference>
<comment type="caution">
    <text evidence="10">The sequence shown here is derived from an EMBL/GenBank/DDBJ whole genome shotgun (WGS) entry which is preliminary data.</text>
</comment>
<comment type="function">
    <text evidence="1">Transaldolase is important for the balance of metabolites in the pentose-phosphate pathway.</text>
</comment>
<comment type="similarity">
    <text evidence="3">Belongs to the transaldolase family. Type 1 subfamily.</text>
</comment>
<evidence type="ECO:0000256" key="5">
    <source>
        <dbReference type="ARBA" id="ARBA00013151"/>
    </source>
</evidence>
<organism evidence="10 11">
    <name type="scientific">Thiomonas arsenitoxydans (strain DSM 22701 / CIP 110005 / 3As)</name>
    <dbReference type="NCBI Taxonomy" id="426114"/>
    <lineage>
        <taxon>Bacteria</taxon>
        <taxon>Pseudomonadati</taxon>
        <taxon>Pseudomonadota</taxon>
        <taxon>Betaproteobacteria</taxon>
        <taxon>Burkholderiales</taxon>
        <taxon>Thiomonas</taxon>
    </lineage>
</organism>
<evidence type="ECO:0000256" key="3">
    <source>
        <dbReference type="ARBA" id="ARBA00008012"/>
    </source>
</evidence>
<evidence type="ECO:0000256" key="6">
    <source>
        <dbReference type="ARBA" id="ARBA00022679"/>
    </source>
</evidence>
<dbReference type="EC" id="2.2.1.2" evidence="5"/>
<evidence type="ECO:0000256" key="4">
    <source>
        <dbReference type="ARBA" id="ARBA00011738"/>
    </source>
</evidence>